<dbReference type="Proteomes" id="UP000001075">
    <property type="component" value="Unassembled WGS sequence"/>
</dbReference>
<evidence type="ECO:0000313" key="1">
    <source>
        <dbReference type="EMBL" id="EGV98485.1"/>
    </source>
</evidence>
<dbReference type="InParanoid" id="G3GUI7"/>
<reference evidence="2" key="1">
    <citation type="journal article" date="2011" name="Nat. Biotechnol.">
        <title>The genomic sequence of the Chinese hamster ovary (CHO)-K1 cell line.</title>
        <authorList>
            <person name="Xu X."/>
            <person name="Nagarajan H."/>
            <person name="Lewis N.E."/>
            <person name="Pan S."/>
            <person name="Cai Z."/>
            <person name="Liu X."/>
            <person name="Chen W."/>
            <person name="Xie M."/>
            <person name="Wang W."/>
            <person name="Hammond S."/>
            <person name="Andersen M.R."/>
            <person name="Neff N."/>
            <person name="Passarelli B."/>
            <person name="Koh W."/>
            <person name="Fan H.C."/>
            <person name="Wang J."/>
            <person name="Gui Y."/>
            <person name="Lee K.H."/>
            <person name="Betenbaugh M.J."/>
            <person name="Quake S.R."/>
            <person name="Famili I."/>
            <person name="Palsson B.O."/>
            <person name="Wang J."/>
        </authorList>
    </citation>
    <scope>NUCLEOTIDE SEQUENCE [LARGE SCALE GENOMIC DNA]</scope>
    <source>
        <strain evidence="2">CHO K1 cell line</strain>
    </source>
</reference>
<dbReference type="EMBL" id="JH000031">
    <property type="protein sequence ID" value="EGV98485.1"/>
    <property type="molecule type" value="Genomic_DNA"/>
</dbReference>
<organism evidence="1 2">
    <name type="scientific">Cricetulus griseus</name>
    <name type="common">Chinese hamster</name>
    <name type="synonym">Cricetulus barabensis griseus</name>
    <dbReference type="NCBI Taxonomy" id="10029"/>
    <lineage>
        <taxon>Eukaryota</taxon>
        <taxon>Metazoa</taxon>
        <taxon>Chordata</taxon>
        <taxon>Craniata</taxon>
        <taxon>Vertebrata</taxon>
        <taxon>Euteleostomi</taxon>
        <taxon>Mammalia</taxon>
        <taxon>Eutheria</taxon>
        <taxon>Euarchontoglires</taxon>
        <taxon>Glires</taxon>
        <taxon>Rodentia</taxon>
        <taxon>Myomorpha</taxon>
        <taxon>Muroidea</taxon>
        <taxon>Cricetidae</taxon>
        <taxon>Cricetinae</taxon>
        <taxon>Cricetulus</taxon>
    </lineage>
</organism>
<accession>G3GUI7</accession>
<protein>
    <submittedName>
        <fullName evidence="1">Uncharacterized protein</fullName>
    </submittedName>
</protein>
<sequence>MDKVFHRCSSHTLFRHGNCQFCLVLWFIPIISAFEVEAGRSTSLGYVRSSLP</sequence>
<dbReference type="AlphaFoldDB" id="G3GUI7"/>
<proteinExistence type="predicted"/>
<evidence type="ECO:0000313" key="2">
    <source>
        <dbReference type="Proteomes" id="UP000001075"/>
    </source>
</evidence>
<gene>
    <name evidence="1" type="ORF">I79_001349</name>
</gene>
<name>G3GUI7_CRIGR</name>